<dbReference type="Gene3D" id="4.10.240.10">
    <property type="entry name" value="Zn(2)-C6 fungal-type DNA-binding domain"/>
    <property type="match status" value="1"/>
</dbReference>
<comment type="caution">
    <text evidence="9">The sequence shown here is derived from an EMBL/GenBank/DDBJ whole genome shotgun (WGS) entry which is preliminary data.</text>
</comment>
<dbReference type="InterPro" id="IPR001138">
    <property type="entry name" value="Zn2Cys6_DnaBD"/>
</dbReference>
<dbReference type="Pfam" id="PF00172">
    <property type="entry name" value="Zn_clus"/>
    <property type="match status" value="1"/>
</dbReference>
<evidence type="ECO:0000256" key="7">
    <source>
        <dbReference type="SAM" id="MobiDB-lite"/>
    </source>
</evidence>
<dbReference type="CDD" id="cd12148">
    <property type="entry name" value="fungal_TF_MHR"/>
    <property type="match status" value="1"/>
</dbReference>
<protein>
    <recommendedName>
        <fullName evidence="8">Zn(2)-C6 fungal-type domain-containing protein</fullName>
    </recommendedName>
</protein>
<evidence type="ECO:0000256" key="5">
    <source>
        <dbReference type="ARBA" id="ARBA00023163"/>
    </source>
</evidence>
<feature type="compositionally biased region" description="Polar residues" evidence="7">
    <location>
        <begin position="682"/>
        <end position="696"/>
    </location>
</feature>
<dbReference type="SMART" id="SM00066">
    <property type="entry name" value="GAL4"/>
    <property type="match status" value="1"/>
</dbReference>
<dbReference type="InterPro" id="IPR007219">
    <property type="entry name" value="XnlR_reg_dom"/>
</dbReference>
<evidence type="ECO:0000256" key="1">
    <source>
        <dbReference type="ARBA" id="ARBA00022723"/>
    </source>
</evidence>
<dbReference type="Proteomes" id="UP000078343">
    <property type="component" value="Unassembled WGS sequence"/>
</dbReference>
<keyword evidence="3" id="KW-0805">Transcription regulation</keyword>
<keyword evidence="4" id="KW-0238">DNA-binding</keyword>
<keyword evidence="1" id="KW-0479">Metal-binding</keyword>
<dbReference type="InterPro" id="IPR052073">
    <property type="entry name" value="Amide_Lactam_Regulators"/>
</dbReference>
<dbReference type="RefSeq" id="XP_018692941.1">
    <property type="nucleotide sequence ID" value="XM_018838381.1"/>
</dbReference>
<gene>
    <name evidence="9" type="ORF">AYL99_06872</name>
</gene>
<dbReference type="Pfam" id="PF04082">
    <property type="entry name" value="Fungal_trans"/>
    <property type="match status" value="1"/>
</dbReference>
<dbReference type="GO" id="GO:0008270">
    <property type="term" value="F:zinc ion binding"/>
    <property type="evidence" value="ECO:0007669"/>
    <property type="project" value="InterPro"/>
</dbReference>
<sequence length="756" mass="84215">MGQHDSTTPPAPALPATSARPAAQSGRGRVACQRCHLKKTRCDASDRLPCSNCAGKSLECVLVESRRGRHVRKRRTPQDQRPKEKPVYTTVDTRGLPASANPQSYGPLTNGDHASQPVLNTVSPPRSNRVVSPSLSDDESPDMLYAQVAERSVNANDKPMTDLGDSVFLGETFSLTYVVHDVLAPFLSKEPLHQRCLHVSIPDNPGMKHQGRSPLHQDDQVAANQARLLKERKIFHRLAPEILQQLLDVYFDYFHYAYPIVERSEYHDAAQAVRRSQLVLNSLLMVATTLCEEEILIAGGFKDRHVARSAFYRQARLLYDADAEPDKLNNIRALFLMSFWWGRPNDLKDSWYWLGMAISIAKSLGLHRTTTSSNFGPRKSQLWKRLWWSLQIRDVLVSASLGRPRHIWQGDCDVEEPGPADVSEQFELGDHDAAGYFIQLAKLSTLISRILDARYGSARSIATFDHRTSLEDAMLLFHEQIPSELVYRGIDSSSGRGLWASMLLMTYNYAMILLCRPPLSQSGPEQFWEWGNTQKAFAAASAITRSMEDLLSASLVRLCQVQTITALFNALAVHVYSICTSQAANHDLAEMRAKVCMLGLASMQESWPVGGWVLKLFDRIMQRLKAPAGHDNQPIKDNEQSRHRSKSEKRAEGRLVPSPGISSDSGERFGSIIGSGVEEVSSPDQANQEKASSEATQVAFGAATTPQPTPEMALDFSTSLFSFDDAMAHPAFDQEKFFQWLDLPVSQDVDSLLKPA</sequence>
<feature type="region of interest" description="Disordered" evidence="7">
    <location>
        <begin position="627"/>
        <end position="698"/>
    </location>
</feature>
<dbReference type="GO" id="GO:0000981">
    <property type="term" value="F:DNA-binding transcription factor activity, RNA polymerase II-specific"/>
    <property type="evidence" value="ECO:0007669"/>
    <property type="project" value="InterPro"/>
</dbReference>
<feature type="region of interest" description="Disordered" evidence="7">
    <location>
        <begin position="66"/>
        <end position="140"/>
    </location>
</feature>
<evidence type="ECO:0000313" key="10">
    <source>
        <dbReference type="Proteomes" id="UP000078343"/>
    </source>
</evidence>
<organism evidence="9 10">
    <name type="scientific">Fonsecaea erecta</name>
    <dbReference type="NCBI Taxonomy" id="1367422"/>
    <lineage>
        <taxon>Eukaryota</taxon>
        <taxon>Fungi</taxon>
        <taxon>Dikarya</taxon>
        <taxon>Ascomycota</taxon>
        <taxon>Pezizomycotina</taxon>
        <taxon>Eurotiomycetes</taxon>
        <taxon>Chaetothyriomycetidae</taxon>
        <taxon>Chaetothyriales</taxon>
        <taxon>Herpotrichiellaceae</taxon>
        <taxon>Fonsecaea</taxon>
    </lineage>
</organism>
<dbReference type="SMART" id="SM00906">
    <property type="entry name" value="Fungal_trans"/>
    <property type="match status" value="1"/>
</dbReference>
<dbReference type="PANTHER" id="PTHR47171:SF1">
    <property type="entry name" value="ZN(II)2CYS6 TRANSCRIPTION FACTOR (EUROFUNG)"/>
    <property type="match status" value="1"/>
</dbReference>
<dbReference type="PROSITE" id="PS50048">
    <property type="entry name" value="ZN2_CY6_FUNGAL_2"/>
    <property type="match status" value="1"/>
</dbReference>
<evidence type="ECO:0000313" key="9">
    <source>
        <dbReference type="EMBL" id="OAP59574.1"/>
    </source>
</evidence>
<feature type="compositionally biased region" description="Low complexity" evidence="7">
    <location>
        <begin position="14"/>
        <end position="23"/>
    </location>
</feature>
<dbReference type="InterPro" id="IPR036864">
    <property type="entry name" value="Zn2-C6_fun-type_DNA-bd_sf"/>
</dbReference>
<accession>A0A178ZIF4</accession>
<dbReference type="OrthoDB" id="5121955at2759"/>
<evidence type="ECO:0000259" key="8">
    <source>
        <dbReference type="PROSITE" id="PS50048"/>
    </source>
</evidence>
<feature type="region of interest" description="Disordered" evidence="7">
    <location>
        <begin position="1"/>
        <end position="29"/>
    </location>
</feature>
<feature type="compositionally biased region" description="Low complexity" evidence="7">
    <location>
        <begin position="122"/>
        <end position="135"/>
    </location>
</feature>
<keyword evidence="6" id="KW-0539">Nucleus</keyword>
<name>A0A178ZIF4_9EURO</name>
<dbReference type="STRING" id="1367422.A0A178ZIF4"/>
<evidence type="ECO:0000256" key="3">
    <source>
        <dbReference type="ARBA" id="ARBA00023015"/>
    </source>
</evidence>
<dbReference type="GeneID" id="30011040"/>
<keyword evidence="2" id="KW-0862">Zinc</keyword>
<keyword evidence="10" id="KW-1185">Reference proteome</keyword>
<feature type="compositionally biased region" description="Basic and acidic residues" evidence="7">
    <location>
        <begin position="633"/>
        <end position="653"/>
    </location>
</feature>
<dbReference type="SUPFAM" id="SSF57701">
    <property type="entry name" value="Zn2/Cys6 DNA-binding domain"/>
    <property type="match status" value="1"/>
</dbReference>
<evidence type="ECO:0000256" key="2">
    <source>
        <dbReference type="ARBA" id="ARBA00022833"/>
    </source>
</evidence>
<dbReference type="CDD" id="cd00067">
    <property type="entry name" value="GAL4"/>
    <property type="match status" value="1"/>
</dbReference>
<dbReference type="EMBL" id="LVYI01000005">
    <property type="protein sequence ID" value="OAP59574.1"/>
    <property type="molecule type" value="Genomic_DNA"/>
</dbReference>
<dbReference type="PANTHER" id="PTHR47171">
    <property type="entry name" value="FARA-RELATED"/>
    <property type="match status" value="1"/>
</dbReference>
<feature type="domain" description="Zn(2)-C6 fungal-type" evidence="8">
    <location>
        <begin position="31"/>
        <end position="62"/>
    </location>
</feature>
<feature type="compositionally biased region" description="Basic and acidic residues" evidence="7">
    <location>
        <begin position="76"/>
        <end position="86"/>
    </location>
</feature>
<dbReference type="GO" id="GO:0006351">
    <property type="term" value="P:DNA-templated transcription"/>
    <property type="evidence" value="ECO:0007669"/>
    <property type="project" value="InterPro"/>
</dbReference>
<evidence type="ECO:0000256" key="6">
    <source>
        <dbReference type="ARBA" id="ARBA00023242"/>
    </source>
</evidence>
<proteinExistence type="predicted"/>
<reference evidence="9 10" key="1">
    <citation type="submission" date="2016-04" db="EMBL/GenBank/DDBJ databases">
        <title>Draft genome of Fonsecaea erecta CBS 125763.</title>
        <authorList>
            <person name="Weiss V.A."/>
            <person name="Vicente V.A."/>
            <person name="Raittz R.T."/>
            <person name="Moreno L.F."/>
            <person name="De Souza E.M."/>
            <person name="Pedrosa F.O."/>
            <person name="Steffens M.B."/>
            <person name="Faoro H."/>
            <person name="Tadra-Sfeir M.Z."/>
            <person name="Najafzadeh M.J."/>
            <person name="Felipe M.S."/>
            <person name="Teixeira M."/>
            <person name="Sun J."/>
            <person name="Xi L."/>
            <person name="Gomes R."/>
            <person name="De Azevedo C.M."/>
            <person name="Salgado C.G."/>
            <person name="Da Silva M.B."/>
            <person name="Nascimento M.F."/>
            <person name="Queiroz-Telles F."/>
            <person name="Attili D.S."/>
            <person name="Gorbushina A."/>
        </authorList>
    </citation>
    <scope>NUCLEOTIDE SEQUENCE [LARGE SCALE GENOMIC DNA]</scope>
    <source>
        <strain evidence="9 10">CBS 125763</strain>
    </source>
</reference>
<keyword evidence="5" id="KW-0804">Transcription</keyword>
<dbReference type="PROSITE" id="PS00463">
    <property type="entry name" value="ZN2_CY6_FUNGAL_1"/>
    <property type="match status" value="1"/>
</dbReference>
<dbReference type="AlphaFoldDB" id="A0A178ZIF4"/>
<dbReference type="GO" id="GO:0003677">
    <property type="term" value="F:DNA binding"/>
    <property type="evidence" value="ECO:0007669"/>
    <property type="project" value="UniProtKB-KW"/>
</dbReference>
<evidence type="ECO:0000256" key="4">
    <source>
        <dbReference type="ARBA" id="ARBA00023125"/>
    </source>
</evidence>